<dbReference type="GO" id="GO:0020037">
    <property type="term" value="F:heme binding"/>
    <property type="evidence" value="ECO:0007669"/>
    <property type="project" value="InterPro"/>
</dbReference>
<keyword evidence="2 7" id="KW-0349">Heme</keyword>
<evidence type="ECO:0000256" key="1">
    <source>
        <dbReference type="ARBA" id="ARBA00010617"/>
    </source>
</evidence>
<dbReference type="PANTHER" id="PTHR46696:SF6">
    <property type="entry name" value="P450, PUTATIVE (EUROFUNG)-RELATED"/>
    <property type="match status" value="1"/>
</dbReference>
<evidence type="ECO:0000256" key="4">
    <source>
        <dbReference type="ARBA" id="ARBA00023002"/>
    </source>
</evidence>
<dbReference type="GO" id="GO:0005506">
    <property type="term" value="F:iron ion binding"/>
    <property type="evidence" value="ECO:0007669"/>
    <property type="project" value="InterPro"/>
</dbReference>
<dbReference type="GO" id="GO:0016705">
    <property type="term" value="F:oxidoreductase activity, acting on paired donors, with incorporation or reduction of molecular oxygen"/>
    <property type="evidence" value="ECO:0007669"/>
    <property type="project" value="InterPro"/>
</dbReference>
<name>A0A1X2LDV7_9MYCO</name>
<dbReference type="GO" id="GO:0004497">
    <property type="term" value="F:monooxygenase activity"/>
    <property type="evidence" value="ECO:0007669"/>
    <property type="project" value="UniProtKB-KW"/>
</dbReference>
<dbReference type="EMBL" id="NCXM01000002">
    <property type="protein sequence ID" value="OSC32105.1"/>
    <property type="molecule type" value="Genomic_DNA"/>
</dbReference>
<keyword evidence="9" id="KW-1185">Reference proteome</keyword>
<proteinExistence type="inferred from homology"/>
<dbReference type="InterPro" id="IPR002397">
    <property type="entry name" value="Cyt_P450_B"/>
</dbReference>
<dbReference type="PROSITE" id="PS00086">
    <property type="entry name" value="CYTOCHROME_P450"/>
    <property type="match status" value="1"/>
</dbReference>
<keyword evidence="3 7" id="KW-0479">Metal-binding</keyword>
<evidence type="ECO:0000256" key="6">
    <source>
        <dbReference type="ARBA" id="ARBA00023033"/>
    </source>
</evidence>
<dbReference type="Proteomes" id="UP000242320">
    <property type="component" value="Unassembled WGS sequence"/>
</dbReference>
<comment type="similarity">
    <text evidence="1 7">Belongs to the cytochrome P450 family.</text>
</comment>
<evidence type="ECO:0000313" key="8">
    <source>
        <dbReference type="EMBL" id="OSC32105.1"/>
    </source>
</evidence>
<accession>A0A1X2LDV7</accession>
<keyword evidence="5 7" id="KW-0408">Iron</keyword>
<dbReference type="RefSeq" id="WP_085288529.1">
    <property type="nucleotide sequence ID" value="NZ_NCXM01000002.1"/>
</dbReference>
<keyword evidence="4 7" id="KW-0560">Oxidoreductase</keyword>
<dbReference type="Pfam" id="PF00067">
    <property type="entry name" value="p450"/>
    <property type="match status" value="1"/>
</dbReference>
<organism evidence="8 9">
    <name type="scientific">Mycolicibacterium vulneris</name>
    <dbReference type="NCBI Taxonomy" id="547163"/>
    <lineage>
        <taxon>Bacteria</taxon>
        <taxon>Bacillati</taxon>
        <taxon>Actinomycetota</taxon>
        <taxon>Actinomycetes</taxon>
        <taxon>Mycobacteriales</taxon>
        <taxon>Mycobacteriaceae</taxon>
        <taxon>Mycolicibacterium</taxon>
    </lineage>
</organism>
<keyword evidence="6 7" id="KW-0503">Monooxygenase</keyword>
<dbReference type="AlphaFoldDB" id="A0A1X2LDV7"/>
<evidence type="ECO:0000313" key="9">
    <source>
        <dbReference type="Proteomes" id="UP000242320"/>
    </source>
</evidence>
<comment type="caution">
    <text evidence="8">The sequence shown here is derived from an EMBL/GenBank/DDBJ whole genome shotgun (WGS) entry which is preliminary data.</text>
</comment>
<gene>
    <name evidence="8" type="ORF">B8W69_03175</name>
</gene>
<dbReference type="PRINTS" id="PR00359">
    <property type="entry name" value="BP450"/>
</dbReference>
<sequence length="410" mass="45523">MTQEQDLSGLGLLAAPELTRHPQPTYKMLRDSAPVMRVDGIGVLVSTWELVDEVLHNPALYSSALASGILKNHRPLIPLQIDPPEHGKFRKILDPLFAPRRMKALETSIATLVNQLIDGFIGRDEIDFAKEFSVPFPTQVFLTMLGLPLDELPALLTMKDGIIRPQELVGKPLGHPDTDAYQAATAQSIYAYFTAAIEQRKRERRDDMLSWFLEAEVDDDRLTSDEILDICFLFLIAGLDTVSASLDCFFSYLADHPDVRAAIAGDHAKIPFIVEELLRWETPVMVVVRAAKHDTELGGCPIHAGEQVLVMLGSANTDEKTISDAESVQLDRKANRHFSFGGGVHRCLGSHLARVELQTALRVWHERIPEYHTKPGIELDFTPGVRAVQSFPMILRTQVHDGELAASTGV</sequence>
<reference evidence="8 9" key="1">
    <citation type="submission" date="2017-04" db="EMBL/GenBank/DDBJ databases">
        <title>The new phylogeny of genus Mycobacterium.</title>
        <authorList>
            <person name="Tortoli E."/>
            <person name="Trovato A."/>
            <person name="Cirillo D.M."/>
        </authorList>
    </citation>
    <scope>NUCLEOTIDE SEQUENCE [LARGE SCALE GENOMIC DNA]</scope>
    <source>
        <strain evidence="8 9">DSM 45247</strain>
    </source>
</reference>
<evidence type="ECO:0000256" key="7">
    <source>
        <dbReference type="RuleBase" id="RU000461"/>
    </source>
</evidence>
<dbReference type="SUPFAM" id="SSF48264">
    <property type="entry name" value="Cytochrome P450"/>
    <property type="match status" value="1"/>
</dbReference>
<dbReference type="InterPro" id="IPR001128">
    <property type="entry name" value="Cyt_P450"/>
</dbReference>
<dbReference type="InterPro" id="IPR036396">
    <property type="entry name" value="Cyt_P450_sf"/>
</dbReference>
<dbReference type="Gene3D" id="1.10.630.10">
    <property type="entry name" value="Cytochrome P450"/>
    <property type="match status" value="1"/>
</dbReference>
<evidence type="ECO:0000256" key="5">
    <source>
        <dbReference type="ARBA" id="ARBA00023004"/>
    </source>
</evidence>
<dbReference type="OrthoDB" id="3599725at2"/>
<protein>
    <submittedName>
        <fullName evidence="8">Cytochrome</fullName>
    </submittedName>
</protein>
<dbReference type="InterPro" id="IPR017972">
    <property type="entry name" value="Cyt_P450_CS"/>
</dbReference>
<evidence type="ECO:0000256" key="2">
    <source>
        <dbReference type="ARBA" id="ARBA00022617"/>
    </source>
</evidence>
<dbReference type="PANTHER" id="PTHR46696">
    <property type="entry name" value="P450, PUTATIVE (EUROFUNG)-RELATED"/>
    <property type="match status" value="1"/>
</dbReference>
<evidence type="ECO:0000256" key="3">
    <source>
        <dbReference type="ARBA" id="ARBA00022723"/>
    </source>
</evidence>
<dbReference type="PRINTS" id="PR00385">
    <property type="entry name" value="P450"/>
</dbReference>